<comment type="caution">
    <text evidence="1">The sequence shown here is derived from an EMBL/GenBank/DDBJ whole genome shotgun (WGS) entry which is preliminary data.</text>
</comment>
<evidence type="ECO:0000313" key="1">
    <source>
        <dbReference type="EMBL" id="MPC76314.1"/>
    </source>
</evidence>
<name>A0A5B7I675_PORTR</name>
<evidence type="ECO:0000313" key="2">
    <source>
        <dbReference type="Proteomes" id="UP000324222"/>
    </source>
</evidence>
<dbReference type="Proteomes" id="UP000324222">
    <property type="component" value="Unassembled WGS sequence"/>
</dbReference>
<reference evidence="1 2" key="1">
    <citation type="submission" date="2019-05" db="EMBL/GenBank/DDBJ databases">
        <title>Another draft genome of Portunus trituberculatus and its Hox gene families provides insights of decapod evolution.</title>
        <authorList>
            <person name="Jeong J.-H."/>
            <person name="Song I."/>
            <person name="Kim S."/>
            <person name="Choi T."/>
            <person name="Kim D."/>
            <person name="Ryu S."/>
            <person name="Kim W."/>
        </authorList>
    </citation>
    <scope>NUCLEOTIDE SEQUENCE [LARGE SCALE GENOMIC DNA]</scope>
    <source>
        <tissue evidence="1">Muscle</tissue>
    </source>
</reference>
<keyword evidence="2" id="KW-1185">Reference proteome</keyword>
<organism evidence="1 2">
    <name type="scientific">Portunus trituberculatus</name>
    <name type="common">Swimming crab</name>
    <name type="synonym">Neptunus trituberculatus</name>
    <dbReference type="NCBI Taxonomy" id="210409"/>
    <lineage>
        <taxon>Eukaryota</taxon>
        <taxon>Metazoa</taxon>
        <taxon>Ecdysozoa</taxon>
        <taxon>Arthropoda</taxon>
        <taxon>Crustacea</taxon>
        <taxon>Multicrustacea</taxon>
        <taxon>Malacostraca</taxon>
        <taxon>Eumalacostraca</taxon>
        <taxon>Eucarida</taxon>
        <taxon>Decapoda</taxon>
        <taxon>Pleocyemata</taxon>
        <taxon>Brachyura</taxon>
        <taxon>Eubrachyura</taxon>
        <taxon>Portunoidea</taxon>
        <taxon>Portunidae</taxon>
        <taxon>Portuninae</taxon>
        <taxon>Portunus</taxon>
    </lineage>
</organism>
<sequence>MPPWDSRLYAFDCNDLTHELPLTVLYRELMAFLLKITLITPFPPPPSPRQGTIEYCLPLLQKELSSQPASIAGNVSFGVNIPKATKVSPTHAFGVSPPVSVYYCC</sequence>
<protein>
    <submittedName>
        <fullName evidence="1">Uncharacterized protein</fullName>
    </submittedName>
</protein>
<accession>A0A5B7I675</accession>
<proteinExistence type="predicted"/>
<gene>
    <name evidence="1" type="ORF">E2C01_070724</name>
</gene>
<dbReference type="EMBL" id="VSRR010043077">
    <property type="protein sequence ID" value="MPC76314.1"/>
    <property type="molecule type" value="Genomic_DNA"/>
</dbReference>
<dbReference type="AlphaFoldDB" id="A0A5B7I675"/>